<feature type="compositionally biased region" description="Basic and acidic residues" evidence="2">
    <location>
        <begin position="432"/>
        <end position="444"/>
    </location>
</feature>
<evidence type="ECO:0000313" key="4">
    <source>
        <dbReference type="Proteomes" id="UP000095751"/>
    </source>
</evidence>
<dbReference type="PANTHER" id="PTHR20916:SF26">
    <property type="entry name" value="CYSTEINE-RICH PROTEIN 2-BINDING PROTEIN"/>
    <property type="match status" value="1"/>
</dbReference>
<dbReference type="InterPro" id="IPR011989">
    <property type="entry name" value="ARM-like"/>
</dbReference>
<dbReference type="EMBL" id="KV784378">
    <property type="protein sequence ID" value="OEU09037.1"/>
    <property type="molecule type" value="Genomic_DNA"/>
</dbReference>
<evidence type="ECO:0000313" key="3">
    <source>
        <dbReference type="EMBL" id="OEU09037.1"/>
    </source>
</evidence>
<feature type="compositionally biased region" description="Low complexity" evidence="2">
    <location>
        <begin position="77"/>
        <end position="89"/>
    </location>
</feature>
<feature type="region of interest" description="Disordered" evidence="2">
    <location>
        <begin position="638"/>
        <end position="663"/>
    </location>
</feature>
<dbReference type="Gene3D" id="1.25.10.10">
    <property type="entry name" value="Leucine-rich Repeat Variant"/>
    <property type="match status" value="1"/>
</dbReference>
<dbReference type="OrthoDB" id="276558at2759"/>
<feature type="compositionally biased region" description="Basic and acidic residues" evidence="2">
    <location>
        <begin position="985"/>
        <end position="994"/>
    </location>
</feature>
<dbReference type="SUPFAM" id="SSF48371">
    <property type="entry name" value="ARM repeat"/>
    <property type="match status" value="1"/>
</dbReference>
<dbReference type="InterPro" id="IPR016024">
    <property type="entry name" value="ARM-type_fold"/>
</dbReference>
<organism evidence="3 4">
    <name type="scientific">Fragilariopsis cylindrus CCMP1102</name>
    <dbReference type="NCBI Taxonomy" id="635003"/>
    <lineage>
        <taxon>Eukaryota</taxon>
        <taxon>Sar</taxon>
        <taxon>Stramenopiles</taxon>
        <taxon>Ochrophyta</taxon>
        <taxon>Bacillariophyta</taxon>
        <taxon>Bacillariophyceae</taxon>
        <taxon>Bacillariophycidae</taxon>
        <taxon>Bacillariales</taxon>
        <taxon>Bacillariaceae</taxon>
        <taxon>Fragilariopsis</taxon>
    </lineage>
</organism>
<feature type="compositionally biased region" description="Polar residues" evidence="2">
    <location>
        <begin position="765"/>
        <end position="781"/>
    </location>
</feature>
<dbReference type="InParanoid" id="A0A1E7ET76"/>
<feature type="region of interest" description="Disordered" evidence="2">
    <location>
        <begin position="300"/>
        <end position="326"/>
    </location>
</feature>
<protein>
    <recommendedName>
        <fullName evidence="5">ARM repeat-containing protein</fullName>
    </recommendedName>
</protein>
<dbReference type="InterPro" id="IPR000225">
    <property type="entry name" value="Armadillo"/>
</dbReference>
<evidence type="ECO:0000256" key="1">
    <source>
        <dbReference type="PROSITE-ProRule" id="PRU00259"/>
    </source>
</evidence>
<dbReference type="Proteomes" id="UP000095751">
    <property type="component" value="Unassembled WGS sequence"/>
</dbReference>
<feature type="compositionally biased region" description="Low complexity" evidence="2">
    <location>
        <begin position="638"/>
        <end position="655"/>
    </location>
</feature>
<gene>
    <name evidence="3" type="ORF">FRACYDRAFT_249382</name>
</gene>
<dbReference type="PROSITE" id="PS50176">
    <property type="entry name" value="ARM_REPEAT"/>
    <property type="match status" value="1"/>
</dbReference>
<dbReference type="GO" id="GO:0004402">
    <property type="term" value="F:histone acetyltransferase activity"/>
    <property type="evidence" value="ECO:0007669"/>
    <property type="project" value="TreeGrafter"/>
</dbReference>
<proteinExistence type="predicted"/>
<feature type="region of interest" description="Disordered" evidence="2">
    <location>
        <begin position="66"/>
        <end position="89"/>
    </location>
</feature>
<feature type="region of interest" description="Disordered" evidence="2">
    <location>
        <begin position="758"/>
        <end position="781"/>
    </location>
</feature>
<reference evidence="3 4" key="1">
    <citation type="submission" date="2016-09" db="EMBL/GenBank/DDBJ databases">
        <title>Extensive genetic diversity and differential bi-allelic expression allows diatom success in the polar Southern Ocean.</title>
        <authorList>
            <consortium name="DOE Joint Genome Institute"/>
            <person name="Mock T."/>
            <person name="Otillar R.P."/>
            <person name="Strauss J."/>
            <person name="Dupont C."/>
            <person name="Frickenhaus S."/>
            <person name="Maumus F."/>
            <person name="Mcmullan M."/>
            <person name="Sanges R."/>
            <person name="Schmutz J."/>
            <person name="Toseland A."/>
            <person name="Valas R."/>
            <person name="Veluchamy A."/>
            <person name="Ward B.J."/>
            <person name="Allen A."/>
            <person name="Barry K."/>
            <person name="Falciatore A."/>
            <person name="Ferrante M."/>
            <person name="Fortunato A.E."/>
            <person name="Gloeckner G."/>
            <person name="Gruber A."/>
            <person name="Hipkin R."/>
            <person name="Janech M."/>
            <person name="Kroth P."/>
            <person name="Leese F."/>
            <person name="Lindquist E."/>
            <person name="Lyon B.R."/>
            <person name="Martin J."/>
            <person name="Mayer C."/>
            <person name="Parker M."/>
            <person name="Quesneville H."/>
            <person name="Raymond J."/>
            <person name="Uhlig C."/>
            <person name="Valentin K.U."/>
            <person name="Worden A.Z."/>
            <person name="Armbrust E.V."/>
            <person name="Bowler C."/>
            <person name="Green B."/>
            <person name="Moulton V."/>
            <person name="Van Oosterhout C."/>
            <person name="Grigoriev I."/>
        </authorList>
    </citation>
    <scope>NUCLEOTIDE SEQUENCE [LARGE SCALE GENOMIC DNA]</scope>
    <source>
        <strain evidence="3 4">CCMP1102</strain>
    </source>
</reference>
<evidence type="ECO:0008006" key="5">
    <source>
        <dbReference type="Google" id="ProtNLM"/>
    </source>
</evidence>
<feature type="region of interest" description="Disordered" evidence="2">
    <location>
        <begin position="419"/>
        <end position="444"/>
    </location>
</feature>
<sequence length="1419" mass="158496">MINDDDGDDSRQHQRQRRDEIFALHHKLQKSKVDNDNDDNDNDIIDATTAGGGIIVVTPCVLETNNQSSQRSTTANSLSFRAGSRSLSSKSNSCCSMKESKTLFVTSGVYEMIMYLLRQILDDHCNQASSKSWQQTTTTSAKSDNIGIGIDSNNNNVVGGDIGIDFDYLDKGCCDVKIESCLPTNKIPTKIMKVIAIFANNSSDTIKNDFLLKDLTTIIHQSMMIYCPCSQIQGYGCWILYSLSNPLLQELIAAGSFSLLVQAMKCHPCSNKKVQEYGNKALYNLLPLLVLCSNQQQKNTQNTAQNNNNSPAKSSSSKAALASPPRPTQINAMKKSIEIDGKQLEDYESLLPSLSAIVLRGMEYHYPHQLLVQQYGLLVLMRLCQHDQEQYEVIVSEGGLTALLNIIKMTTTDTYSALSSMNSGDDDDDLGDDHSSNHDPRSVKDKYDSLAQMACQFLRDLSRPTNSSLDILRIIAVKGGIQTVLDLLHHYNNEHQCSTRSSVINIIDPAMACLRNLMVHEDNRTEVVTKSLSIDTKQQQQDGNGTANGGDGIIPIVLRTMNIFRYDAAIQAYGCDLLGRIASNEELGRLILIQTTINDNDSNNNNNGNDYENNYEKIANNTILTDVAVKSLSRLWKNRNNNNKTSSSTSETTTSTKKKNNEDVVEEEIINLSDQFSNNNGISNGSAIMTTSSNASMDSIDINSSTTGNDSIMNQRAIILLLALVVDKDNNSNNSMNSSSYLIQRLQEVYYDIQHQEKEDEEVPNNMNGNKQHQQKENNTSTNFVSFLKSTSVTSKGLDRLQKLIKIVEQYELMKQKQHGISIGGSTNTATASSRVTNLFRGWGTSYKNYVMATTTTTFRRYERLGATGRNNINNDDNNALKMRLVRRRRKRWLEHNDENLNIRIVPIVPRGGGSNSGNDSSGIQQYPSPFLSYNVTDSLPVIFTEMESFIRNRCIPVIQNSTQKFTHRLSDLKSRQQNQHKHQKEKESERDEVMENTNTKRKKKEQQQQQQQAIKKRSVSETTKKNSTDTISFLPLSVSRTSATSALSSILIPSRIIKLSILSILLAEVFDRVGILYEDIPAILKTQCIAFWYYDIIPLYYNIKNSIGNIYNNFIRSLLPGPGADAIEIFMINFKNNLIDDCDYLLWYTKKIVSSLKVAFVIGVSCGLIGTPVLVRWTNLYWKPATALYGLAEINHYCKRNMDINLFKVLGETPSTLGATINGILEQCRRLIRRTVFGQKQPQVGRGEDDSDYYLGYYSSSSEGLVSGGNNLLLESSSRISSRRSSGDGDTNAMTTFGGSSNSRSGGALLKKKKDKKSHKYKNKIIEENYSLGICSSSTKKTAARDDTDFQGIIDEFKGWMITHPQQQELYQDGYALYGDNDNTIGVIVNNRQRRAMIRKGFLVGCGIGLAILGSNVE</sequence>
<feature type="repeat" description="ARM" evidence="1">
    <location>
        <begin position="479"/>
        <end position="532"/>
    </location>
</feature>
<evidence type="ECO:0000256" key="2">
    <source>
        <dbReference type="SAM" id="MobiDB-lite"/>
    </source>
</evidence>
<feature type="compositionally biased region" description="Low complexity" evidence="2">
    <location>
        <begin position="300"/>
        <end position="323"/>
    </location>
</feature>
<accession>A0A1E7ET76</accession>
<dbReference type="PANTHER" id="PTHR20916">
    <property type="entry name" value="CYSTEINE AND GLYCINE-RICH PROTEIN 2 BINDING PROTEIN"/>
    <property type="match status" value="1"/>
</dbReference>
<keyword evidence="4" id="KW-1185">Reference proteome</keyword>
<feature type="region of interest" description="Disordered" evidence="2">
    <location>
        <begin position="1279"/>
        <end position="1317"/>
    </location>
</feature>
<feature type="compositionally biased region" description="Polar residues" evidence="2">
    <location>
        <begin position="66"/>
        <end position="76"/>
    </location>
</feature>
<feature type="region of interest" description="Disordered" evidence="2">
    <location>
        <begin position="972"/>
        <end position="1024"/>
    </location>
</feature>
<dbReference type="KEGG" id="fcy:FRACYDRAFT_249382"/>
<feature type="compositionally biased region" description="Polar residues" evidence="2">
    <location>
        <begin position="1289"/>
        <end position="1306"/>
    </location>
</feature>
<name>A0A1E7ET76_9STRA</name>